<keyword evidence="3" id="KW-0378">Hydrolase</keyword>
<dbReference type="CDD" id="cd09084">
    <property type="entry name" value="EEP-2"/>
    <property type="match status" value="1"/>
</dbReference>
<keyword evidence="1" id="KW-1133">Transmembrane helix</keyword>
<accession>A0A1G7DK59</accession>
<feature type="domain" description="Endonuclease/exonuclease/phosphatase" evidence="2">
    <location>
        <begin position="82"/>
        <end position="299"/>
    </location>
</feature>
<protein>
    <submittedName>
        <fullName evidence="3">Uncharacterized conserved protein YafD, endonuclease/exonuclease/phosphatase (EEP) superfamily</fullName>
    </submittedName>
</protein>
<feature type="transmembrane region" description="Helical" evidence="1">
    <location>
        <begin position="20"/>
        <end position="43"/>
    </location>
</feature>
<feature type="transmembrane region" description="Helical" evidence="1">
    <location>
        <begin position="50"/>
        <end position="67"/>
    </location>
</feature>
<keyword evidence="1" id="KW-0472">Membrane</keyword>
<dbReference type="SUPFAM" id="SSF56219">
    <property type="entry name" value="DNase I-like"/>
    <property type="match status" value="1"/>
</dbReference>
<keyword evidence="3" id="KW-0269">Exonuclease</keyword>
<evidence type="ECO:0000313" key="4">
    <source>
        <dbReference type="Proteomes" id="UP000198517"/>
    </source>
</evidence>
<dbReference type="Gene3D" id="3.60.10.10">
    <property type="entry name" value="Endonuclease/exonuclease/phosphatase"/>
    <property type="match status" value="1"/>
</dbReference>
<dbReference type="STRING" id="1071918.SAMN05421544_11155"/>
<reference evidence="3 4" key="1">
    <citation type="submission" date="2016-10" db="EMBL/GenBank/DDBJ databases">
        <authorList>
            <person name="de Groot N.N."/>
        </authorList>
    </citation>
    <scope>NUCLEOTIDE SEQUENCE [LARGE SCALE GENOMIC DNA]</scope>
    <source>
        <strain evidence="3 4">DSM 24015</strain>
    </source>
</reference>
<dbReference type="Proteomes" id="UP000198517">
    <property type="component" value="Unassembled WGS sequence"/>
</dbReference>
<dbReference type="GO" id="GO:0004527">
    <property type="term" value="F:exonuclease activity"/>
    <property type="evidence" value="ECO:0007669"/>
    <property type="project" value="UniProtKB-KW"/>
</dbReference>
<keyword evidence="4" id="KW-1185">Reference proteome</keyword>
<keyword evidence="1" id="KW-0812">Transmembrane</keyword>
<dbReference type="InterPro" id="IPR005135">
    <property type="entry name" value="Endo/exonuclease/phosphatase"/>
</dbReference>
<name>A0A1G7DK59_9FLAO</name>
<keyword evidence="3" id="KW-0255">Endonuclease</keyword>
<dbReference type="GO" id="GO:0004519">
    <property type="term" value="F:endonuclease activity"/>
    <property type="evidence" value="ECO:0007669"/>
    <property type="project" value="UniProtKB-KW"/>
</dbReference>
<evidence type="ECO:0000313" key="3">
    <source>
        <dbReference type="EMBL" id="SDE51901.1"/>
    </source>
</evidence>
<proteinExistence type="predicted"/>
<evidence type="ECO:0000259" key="2">
    <source>
        <dbReference type="Pfam" id="PF03372"/>
    </source>
</evidence>
<sequence>MIMGATLLNAYIPPKLFVGFNFLSLAFPIVVILYSLICFFWIATWRKRGLVTLFLLILFLLPIERWGNYSPNTNPKGIKIITYNTKQDNKSHKENIIAFLEKENPDIVLLQESNMKENIDALPYHFHSGLVSIYSRYKIIGSGKVMDFNDNSFSAYADLRIRGKIVRVLSVYLSPFNLEKDMVKPTGDLAQNEQKAQSLAGMLAPNFKKHQYQVEQIKNFVEQSPYPVIIGGDFNSVPNSYEYYHIAKGMKDSFLEVGNGLGTSFHDFKFPIRIDYLFCSKSITPSFFKTDRTVHLSDHFPIIGYFDIP</sequence>
<dbReference type="EMBL" id="FNAS01000011">
    <property type="protein sequence ID" value="SDE51901.1"/>
    <property type="molecule type" value="Genomic_DNA"/>
</dbReference>
<gene>
    <name evidence="3" type="ORF">SAMN05421544_11155</name>
</gene>
<dbReference type="AlphaFoldDB" id="A0A1G7DK59"/>
<dbReference type="InterPro" id="IPR036691">
    <property type="entry name" value="Endo/exonu/phosph_ase_sf"/>
</dbReference>
<keyword evidence="3" id="KW-0540">Nuclease</keyword>
<organism evidence="3 4">
    <name type="scientific">Riemerella columbipharyngis</name>
    <dbReference type="NCBI Taxonomy" id="1071918"/>
    <lineage>
        <taxon>Bacteria</taxon>
        <taxon>Pseudomonadati</taxon>
        <taxon>Bacteroidota</taxon>
        <taxon>Flavobacteriia</taxon>
        <taxon>Flavobacteriales</taxon>
        <taxon>Weeksellaceae</taxon>
        <taxon>Riemerella</taxon>
    </lineage>
</organism>
<evidence type="ECO:0000256" key="1">
    <source>
        <dbReference type="SAM" id="Phobius"/>
    </source>
</evidence>
<dbReference type="Pfam" id="PF03372">
    <property type="entry name" value="Exo_endo_phos"/>
    <property type="match status" value="1"/>
</dbReference>